<dbReference type="RefSeq" id="WP_057000379.1">
    <property type="nucleotide sequence ID" value="NZ_CBCPHU010000002.1"/>
</dbReference>
<reference evidence="1" key="1">
    <citation type="submission" date="2023-08" db="EMBL/GenBank/DDBJ databases">
        <title>Genomic characterization of piscicolin 126 produced by Carnobacterium maltaromaticum CM22 strain isolated from salmon (Salmo salar).</title>
        <authorList>
            <person name="Gonzalez-Gragera E."/>
            <person name="Garcia-Lopez J.D."/>
            <person name="Teso-Perez C."/>
            <person name="Gimenez-Hernandez I."/>
            <person name="Peralta-Sanchez J.M."/>
            <person name="Valdivia E."/>
            <person name="Montalban-Lopez M."/>
            <person name="Martin-Platero A.M."/>
            <person name="Banos A."/>
            <person name="Martinez-Bueno M."/>
        </authorList>
    </citation>
    <scope>NUCLEOTIDE SEQUENCE</scope>
    <source>
        <strain evidence="1">CM22</strain>
    </source>
</reference>
<comment type="caution">
    <text evidence="1">The sequence shown here is derived from an EMBL/GenBank/DDBJ whole genome shotgun (WGS) entry which is preliminary data.</text>
</comment>
<evidence type="ECO:0000313" key="2">
    <source>
        <dbReference type="Proteomes" id="UP001290462"/>
    </source>
</evidence>
<dbReference type="Proteomes" id="UP001290462">
    <property type="component" value="Unassembled WGS sequence"/>
</dbReference>
<dbReference type="AlphaFoldDB" id="A0AAW9K3Y7"/>
<evidence type="ECO:0000313" key="1">
    <source>
        <dbReference type="EMBL" id="MDZ5760496.1"/>
    </source>
</evidence>
<protein>
    <recommendedName>
        <fullName evidence="3">Polyketide cyclase</fullName>
    </recommendedName>
</protein>
<dbReference type="Gene3D" id="3.30.530.20">
    <property type="match status" value="1"/>
</dbReference>
<proteinExistence type="predicted"/>
<organism evidence="1 2">
    <name type="scientific">Carnobacterium maltaromaticum</name>
    <name type="common">Carnobacterium piscicola</name>
    <dbReference type="NCBI Taxonomy" id="2751"/>
    <lineage>
        <taxon>Bacteria</taxon>
        <taxon>Bacillati</taxon>
        <taxon>Bacillota</taxon>
        <taxon>Bacilli</taxon>
        <taxon>Lactobacillales</taxon>
        <taxon>Carnobacteriaceae</taxon>
        <taxon>Carnobacterium</taxon>
    </lineage>
</organism>
<dbReference type="EMBL" id="JAVBVO010000005">
    <property type="protein sequence ID" value="MDZ5760496.1"/>
    <property type="molecule type" value="Genomic_DNA"/>
</dbReference>
<evidence type="ECO:0008006" key="3">
    <source>
        <dbReference type="Google" id="ProtNLM"/>
    </source>
</evidence>
<name>A0AAW9K3Y7_CARML</name>
<sequence>MKFSFETETQLLPEQIWPLYATTDNWFLWEDDLEAISLNGNFETGTTGNMKLKGQPSLSFILTSAEKNQEFTDKTSIPNVADIYFQHELKQLNGMTLIKHSVEFIPEKQPPTREDLNFAAQIFSDVPTSVFKLIEAAK</sequence>
<accession>A0AAW9K3Y7</accession>
<dbReference type="SUPFAM" id="SSF55961">
    <property type="entry name" value="Bet v1-like"/>
    <property type="match status" value="1"/>
</dbReference>
<dbReference type="InterPro" id="IPR023393">
    <property type="entry name" value="START-like_dom_sf"/>
</dbReference>
<gene>
    <name evidence="1" type="ORF">RAK27_17790</name>
</gene>